<dbReference type="InterPro" id="IPR015797">
    <property type="entry name" value="NUDIX_hydrolase-like_dom_sf"/>
</dbReference>
<dbReference type="InterPro" id="IPR000086">
    <property type="entry name" value="NUDIX_hydrolase_dom"/>
</dbReference>
<comment type="cofactor">
    <cofactor evidence="1">
        <name>Mg(2+)</name>
        <dbReference type="ChEBI" id="CHEBI:18420"/>
    </cofactor>
</comment>
<evidence type="ECO:0000259" key="3">
    <source>
        <dbReference type="PROSITE" id="PS51462"/>
    </source>
</evidence>
<evidence type="ECO:0000256" key="1">
    <source>
        <dbReference type="ARBA" id="ARBA00001946"/>
    </source>
</evidence>
<evidence type="ECO:0000313" key="5">
    <source>
        <dbReference type="Proteomes" id="UP001595805"/>
    </source>
</evidence>
<evidence type="ECO:0000256" key="2">
    <source>
        <dbReference type="ARBA" id="ARBA00022801"/>
    </source>
</evidence>
<evidence type="ECO:0000313" key="4">
    <source>
        <dbReference type="EMBL" id="MFC3880776.1"/>
    </source>
</evidence>
<protein>
    <submittedName>
        <fullName evidence="4">NUDIX domain-containing protein</fullName>
    </submittedName>
</protein>
<reference evidence="5" key="1">
    <citation type="journal article" date="2019" name="Int. J. Syst. Evol. Microbiol.">
        <title>The Global Catalogue of Microorganisms (GCM) 10K type strain sequencing project: providing services to taxonomists for standard genome sequencing and annotation.</title>
        <authorList>
            <consortium name="The Broad Institute Genomics Platform"/>
            <consortium name="The Broad Institute Genome Sequencing Center for Infectious Disease"/>
            <person name="Wu L."/>
            <person name="Ma J."/>
        </authorList>
    </citation>
    <scope>NUCLEOTIDE SEQUENCE [LARGE SCALE GENOMIC DNA]</scope>
    <source>
        <strain evidence="5">CCUG 60523</strain>
    </source>
</reference>
<gene>
    <name evidence="4" type="ORF">ACFOSV_11330</name>
</gene>
<dbReference type="RefSeq" id="WP_377906127.1">
    <property type="nucleotide sequence ID" value="NZ_JBHRZS010000007.1"/>
</dbReference>
<name>A0ABV8AV04_9BACT</name>
<dbReference type="Pfam" id="PF00293">
    <property type="entry name" value="NUDIX"/>
    <property type="match status" value="1"/>
</dbReference>
<dbReference type="PANTHER" id="PTHR43046">
    <property type="entry name" value="GDP-MANNOSE MANNOSYL HYDROLASE"/>
    <property type="match status" value="1"/>
</dbReference>
<dbReference type="Gene3D" id="3.90.79.10">
    <property type="entry name" value="Nucleoside Triphosphate Pyrophosphohydrolase"/>
    <property type="match status" value="1"/>
</dbReference>
<accession>A0ABV8AV04</accession>
<dbReference type="PROSITE" id="PS51462">
    <property type="entry name" value="NUDIX"/>
    <property type="match status" value="1"/>
</dbReference>
<feature type="domain" description="Nudix hydrolase" evidence="3">
    <location>
        <begin position="17"/>
        <end position="150"/>
    </location>
</feature>
<keyword evidence="5" id="KW-1185">Reference proteome</keyword>
<organism evidence="4 5">
    <name type="scientific">Algoriphagus namhaensis</name>
    <dbReference type="NCBI Taxonomy" id="915353"/>
    <lineage>
        <taxon>Bacteria</taxon>
        <taxon>Pseudomonadati</taxon>
        <taxon>Bacteroidota</taxon>
        <taxon>Cytophagia</taxon>
        <taxon>Cytophagales</taxon>
        <taxon>Cyclobacteriaceae</taxon>
        <taxon>Algoriphagus</taxon>
    </lineage>
</organism>
<dbReference type="EMBL" id="JBHRZS010000007">
    <property type="protein sequence ID" value="MFC3880776.1"/>
    <property type="molecule type" value="Genomic_DNA"/>
</dbReference>
<dbReference type="SUPFAM" id="SSF55811">
    <property type="entry name" value="Nudix"/>
    <property type="match status" value="1"/>
</dbReference>
<proteinExistence type="predicted"/>
<dbReference type="Proteomes" id="UP001595805">
    <property type="component" value="Unassembled WGS sequence"/>
</dbReference>
<keyword evidence="2" id="KW-0378">Hydrolase</keyword>
<sequence length="169" mass="19535">MAQDKISKKIESKFGNHLRSRVNGILIQDEKLLMIKHMMSEDREFWSVPGGGMVYGQSAPDNLKREFLEETGLEVAVGDYLFVHEYLDPPLHAMEHFFLVEKIGGQLKLGMDPELESAEQILTELRWMTVDELHSLPENALHQIFWRIKSLKDLGKWTGYFNFGNISLK</sequence>
<dbReference type="PANTHER" id="PTHR43046:SF14">
    <property type="entry name" value="MUTT_NUDIX FAMILY PROTEIN"/>
    <property type="match status" value="1"/>
</dbReference>
<comment type="caution">
    <text evidence="4">The sequence shown here is derived from an EMBL/GenBank/DDBJ whole genome shotgun (WGS) entry which is preliminary data.</text>
</comment>
<dbReference type="CDD" id="cd18880">
    <property type="entry name" value="NUDIX_ADPRase"/>
    <property type="match status" value="1"/>
</dbReference>